<dbReference type="STRING" id="338963.Pcar_0595"/>
<reference evidence="2 3" key="2">
    <citation type="journal article" date="2012" name="BMC Genomics">
        <title>The genome of Pelobacter carbinolicus reveals surprising metabolic capabilities and physiological features.</title>
        <authorList>
            <person name="Aklujkar M."/>
            <person name="Haveman S.A."/>
            <person name="Didonato R.Jr."/>
            <person name="Chertkov O."/>
            <person name="Han C.S."/>
            <person name="Land M.L."/>
            <person name="Brown P."/>
            <person name="Lovley D.R."/>
        </authorList>
    </citation>
    <scope>NUCLEOTIDE SEQUENCE [LARGE SCALE GENOMIC DNA]</scope>
    <source>
        <strain evidence="3">DSM 2380 / NBRC 103641 / GraBd1</strain>
    </source>
</reference>
<dbReference type="HOGENOM" id="CLU_088953_1_0_7"/>
<dbReference type="InterPro" id="IPR045584">
    <property type="entry name" value="Pilin-like"/>
</dbReference>
<feature type="transmembrane region" description="Helical" evidence="1">
    <location>
        <begin position="12"/>
        <end position="31"/>
    </location>
</feature>
<dbReference type="SUPFAM" id="SSF54523">
    <property type="entry name" value="Pili subunits"/>
    <property type="match status" value="1"/>
</dbReference>
<accession>Q3A6Z7</accession>
<protein>
    <submittedName>
        <fullName evidence="2">Type II secretion system pseudopilin TklG</fullName>
    </submittedName>
</protein>
<evidence type="ECO:0000313" key="3">
    <source>
        <dbReference type="Proteomes" id="UP000002534"/>
    </source>
</evidence>
<reference evidence="3" key="1">
    <citation type="submission" date="2005-10" db="EMBL/GenBank/DDBJ databases">
        <title>Complete sequence of Pelobacter carbinolicus DSM 2380.</title>
        <authorList>
            <person name="Copeland A."/>
            <person name="Lucas S."/>
            <person name="Lapidus A."/>
            <person name="Barry K."/>
            <person name="Detter J.C."/>
            <person name="Glavina T."/>
            <person name="Hammon N."/>
            <person name="Israni S."/>
            <person name="Pitluck S."/>
            <person name="Chertkov O."/>
            <person name="Schmutz J."/>
            <person name="Larimer F."/>
            <person name="Land M."/>
            <person name="Kyrpides N."/>
            <person name="Ivanova N."/>
            <person name="Richardson P."/>
        </authorList>
    </citation>
    <scope>NUCLEOTIDE SEQUENCE [LARGE SCALE GENOMIC DNA]</scope>
    <source>
        <strain evidence="3">DSM 2380 / NBRC 103641 / GraBd1</strain>
    </source>
</reference>
<dbReference type="EMBL" id="CP000142">
    <property type="protein sequence ID" value="ABA87854.1"/>
    <property type="molecule type" value="Genomic_DNA"/>
</dbReference>
<organism evidence="2 3">
    <name type="scientific">Syntrophotalea carbinolica (strain DSM 2380 / NBRC 103641 / GraBd1)</name>
    <name type="common">Pelobacter carbinolicus</name>
    <dbReference type="NCBI Taxonomy" id="338963"/>
    <lineage>
        <taxon>Bacteria</taxon>
        <taxon>Pseudomonadati</taxon>
        <taxon>Thermodesulfobacteriota</taxon>
        <taxon>Desulfuromonadia</taxon>
        <taxon>Desulfuromonadales</taxon>
        <taxon>Syntrophotaleaceae</taxon>
        <taxon>Syntrophotalea</taxon>
    </lineage>
</organism>
<dbReference type="RefSeq" id="WP_011340295.1">
    <property type="nucleotide sequence ID" value="NC_007498.2"/>
</dbReference>
<name>Q3A6Z7_SYNC1</name>
<dbReference type="AlphaFoldDB" id="Q3A6Z7"/>
<keyword evidence="3" id="KW-1185">Reference proteome</keyword>
<gene>
    <name evidence="2" type="primary">tklG-1</name>
    <name evidence="2" type="ordered locus">Pcar_0595</name>
</gene>
<sequence length="168" mass="19177">MTHRAVCSERGSTLLMVLAAMVILGLTLGIAGNSWKNIVQRDREEELFFRGDQYRRAIVSFHNAWGVYPKQLDELLMDRRALHVRRHLRRLYSDPMTGAPFELVRDGAGRIHGVFSADNARPFRRQGFPPEYETFGKAGSYRDWKFVFEPGRNDEGDDTAVSASGPFQ</sequence>
<evidence type="ECO:0000256" key="1">
    <source>
        <dbReference type="SAM" id="Phobius"/>
    </source>
</evidence>
<dbReference type="OrthoDB" id="5608857at2"/>
<evidence type="ECO:0000313" key="2">
    <source>
        <dbReference type="EMBL" id="ABA87854.1"/>
    </source>
</evidence>
<dbReference type="eggNOG" id="COG2165">
    <property type="taxonomic scope" value="Bacteria"/>
</dbReference>
<proteinExistence type="predicted"/>
<keyword evidence="1" id="KW-0472">Membrane</keyword>
<keyword evidence="1" id="KW-0812">Transmembrane</keyword>
<dbReference type="KEGG" id="pca:Pcar_0595"/>
<dbReference type="Proteomes" id="UP000002534">
    <property type="component" value="Chromosome"/>
</dbReference>
<keyword evidence="1" id="KW-1133">Transmembrane helix</keyword>